<dbReference type="EMBL" id="CP092879">
    <property type="protein sequence ID" value="UYV79496.1"/>
    <property type="molecule type" value="Genomic_DNA"/>
</dbReference>
<dbReference type="InterPro" id="IPR023088">
    <property type="entry name" value="PDEase"/>
</dbReference>
<evidence type="ECO:0000256" key="2">
    <source>
        <dbReference type="ARBA" id="ARBA00022801"/>
    </source>
</evidence>
<keyword evidence="1 3" id="KW-0479">Metal-binding</keyword>
<feature type="non-terminal residue" evidence="5">
    <location>
        <position position="529"/>
    </location>
</feature>
<dbReference type="Pfam" id="PF00233">
    <property type="entry name" value="PDEase_I"/>
    <property type="match status" value="1"/>
</dbReference>
<dbReference type="Gene3D" id="3.30.420.10">
    <property type="entry name" value="Ribonuclease H-like superfamily/Ribonuclease H"/>
    <property type="match status" value="1"/>
</dbReference>
<comment type="cofactor">
    <cofactor evidence="3">
        <name>a divalent metal cation</name>
        <dbReference type="ChEBI" id="CHEBI:60240"/>
    </cofactor>
    <text evidence="3">Binds 2 divalent metal cations per subunit. Site 1 may preferentially bind zinc ions, while site 2 has a preference for magnesium and/or manganese ions.</text>
</comment>
<name>A0ABY6LE84_9ARAC</name>
<dbReference type="PROSITE" id="PS00126">
    <property type="entry name" value="PDEASE_I_1"/>
    <property type="match status" value="1"/>
</dbReference>
<proteinExistence type="inferred from homology"/>
<organism evidence="5 6">
    <name type="scientific">Cordylochernes scorpioides</name>
    <dbReference type="NCBI Taxonomy" id="51811"/>
    <lineage>
        <taxon>Eukaryota</taxon>
        <taxon>Metazoa</taxon>
        <taxon>Ecdysozoa</taxon>
        <taxon>Arthropoda</taxon>
        <taxon>Chelicerata</taxon>
        <taxon>Arachnida</taxon>
        <taxon>Pseudoscorpiones</taxon>
        <taxon>Cheliferoidea</taxon>
        <taxon>Chernetidae</taxon>
        <taxon>Cordylochernes</taxon>
    </lineage>
</organism>
<dbReference type="Proteomes" id="UP001235939">
    <property type="component" value="Chromosome 17"/>
</dbReference>
<dbReference type="InterPro" id="IPR003607">
    <property type="entry name" value="HD/PDEase_dom"/>
</dbReference>
<dbReference type="InterPro" id="IPR023174">
    <property type="entry name" value="PDEase_CS"/>
</dbReference>
<keyword evidence="2 3" id="KW-0378">Hydrolase</keyword>
<sequence length="529" mass="61457">MKDILGVRRLNSVLVPKDLTFDQKNARKETASLNLEATTDDPELLKRVITGDETWIYGFDSETTQQASEWRFKNEPRLKKARKAPSKVTVMLTVFFDFQGIVHHEFQQQGSTITADSYLGVLRRLREAIRQKRPELWRSKSWILHHDNAPAHTALKISKFLQDHSTSVFPQPPYSPDLAPCDFFLFRKLEKKEIKVESKMAMKAIPKTDYQRCFADWKKRWLKCIAANGDYFERDSLNLIEEELKEMSLLRFWFLWCRLDPDCVARFTLTVRKNYRRVPYHNWGHGFAVANAGYAFINACPQIFNELERMSLFVACLCHDLDHRGQTNQFLAATDSPLAAIYTTSTLEHHHFNMTVSILQQEGHNIFKNLSSEDYKEVNPEQRSIVQFVDCWTVQALRSIKRCILATDLANFFPARTKLTELLDTGRLDWTDHEQRLSIESLSMTACDLCASTKPWSYQQETVKIIFEEFYAQGDAEKLQGKTPVPMMDRDKQHEQPMLQVGFLKGLCVPCFELLHRLIPETEPLLEGC</sequence>
<dbReference type="CDD" id="cd00077">
    <property type="entry name" value="HDc"/>
    <property type="match status" value="1"/>
</dbReference>
<dbReference type="PROSITE" id="PS51845">
    <property type="entry name" value="PDEASE_I_2"/>
    <property type="match status" value="1"/>
</dbReference>
<protein>
    <recommendedName>
        <fullName evidence="3">Phosphodiesterase</fullName>
        <ecNumber evidence="3">3.1.4.-</ecNumber>
    </recommendedName>
</protein>
<comment type="similarity">
    <text evidence="3">Belongs to the cyclic nucleotide phosphodiesterase family.</text>
</comment>
<evidence type="ECO:0000313" key="5">
    <source>
        <dbReference type="EMBL" id="UYV79496.1"/>
    </source>
</evidence>
<keyword evidence="6" id="KW-1185">Reference proteome</keyword>
<dbReference type="InterPro" id="IPR036397">
    <property type="entry name" value="RNaseH_sf"/>
</dbReference>
<reference evidence="5 6" key="1">
    <citation type="submission" date="2022-01" db="EMBL/GenBank/DDBJ databases">
        <title>A chromosomal length assembly of Cordylochernes scorpioides.</title>
        <authorList>
            <person name="Zeh D."/>
            <person name="Zeh J."/>
        </authorList>
    </citation>
    <scope>NUCLEOTIDE SEQUENCE [LARGE SCALE GENOMIC DNA]</scope>
    <source>
        <strain evidence="5">IN4F17</strain>
        <tissue evidence="5">Whole Body</tissue>
    </source>
</reference>
<dbReference type="InterPro" id="IPR036971">
    <property type="entry name" value="PDEase_catalytic_dom_sf"/>
</dbReference>
<feature type="domain" description="PDEase" evidence="4">
    <location>
        <begin position="206"/>
        <end position="529"/>
    </location>
</feature>
<evidence type="ECO:0000256" key="1">
    <source>
        <dbReference type="ARBA" id="ARBA00022723"/>
    </source>
</evidence>
<dbReference type="Pfam" id="PF01359">
    <property type="entry name" value="Transposase_1"/>
    <property type="match status" value="1"/>
</dbReference>
<evidence type="ECO:0000259" key="4">
    <source>
        <dbReference type="PROSITE" id="PS51845"/>
    </source>
</evidence>
<evidence type="ECO:0000313" key="6">
    <source>
        <dbReference type="Proteomes" id="UP001235939"/>
    </source>
</evidence>
<gene>
    <name evidence="5" type="ORF">LAZ67_17002900</name>
</gene>
<dbReference type="SMART" id="SM00471">
    <property type="entry name" value="HDc"/>
    <property type="match status" value="1"/>
</dbReference>
<dbReference type="EC" id="3.1.4.-" evidence="3"/>
<dbReference type="PRINTS" id="PR00387">
    <property type="entry name" value="PDIESTERASE1"/>
</dbReference>
<dbReference type="SUPFAM" id="SSF109604">
    <property type="entry name" value="HD-domain/PDEase-like"/>
    <property type="match status" value="1"/>
</dbReference>
<accession>A0ABY6LE84</accession>
<dbReference type="Gene3D" id="1.10.1300.10">
    <property type="entry name" value="3'5'-cyclic nucleotide phosphodiesterase, catalytic domain"/>
    <property type="match status" value="1"/>
</dbReference>
<evidence type="ECO:0000256" key="3">
    <source>
        <dbReference type="RuleBase" id="RU363067"/>
    </source>
</evidence>
<dbReference type="PANTHER" id="PTHR11347">
    <property type="entry name" value="CYCLIC NUCLEOTIDE PHOSPHODIESTERASE"/>
    <property type="match status" value="1"/>
</dbReference>
<dbReference type="InterPro" id="IPR002073">
    <property type="entry name" value="PDEase_catalytic_dom"/>
</dbReference>
<dbReference type="InterPro" id="IPR001888">
    <property type="entry name" value="Transposase_1"/>
</dbReference>